<dbReference type="GO" id="GO:0016740">
    <property type="term" value="F:transferase activity"/>
    <property type="evidence" value="ECO:0007669"/>
    <property type="project" value="UniProtKB-KW"/>
</dbReference>
<name>A0A2P8H3C0_9BACL</name>
<evidence type="ECO:0000256" key="2">
    <source>
        <dbReference type="ARBA" id="ARBA00022737"/>
    </source>
</evidence>
<comment type="caution">
    <text evidence="3">The sequence shown here is derived from an EMBL/GenBank/DDBJ whole genome shotgun (WGS) entry which is preliminary data.</text>
</comment>
<keyword evidence="1 3" id="KW-0808">Transferase</keyword>
<reference evidence="3 4" key="1">
    <citation type="submission" date="2018-03" db="EMBL/GenBank/DDBJ databases">
        <title>Genomic Encyclopedia of Type Strains, Phase III (KMG-III): the genomes of soil and plant-associated and newly described type strains.</title>
        <authorList>
            <person name="Whitman W."/>
        </authorList>
    </citation>
    <scope>NUCLEOTIDE SEQUENCE [LARGE SCALE GENOMIC DNA]</scope>
    <source>
        <strain evidence="3 4">CGMCC 1.12259</strain>
    </source>
</reference>
<organism evidence="3 4">
    <name type="scientific">Planomicrobium soli</name>
    <dbReference type="NCBI Taxonomy" id="1176648"/>
    <lineage>
        <taxon>Bacteria</taxon>
        <taxon>Bacillati</taxon>
        <taxon>Bacillota</taxon>
        <taxon>Bacilli</taxon>
        <taxon>Bacillales</taxon>
        <taxon>Caryophanaceae</taxon>
        <taxon>Planomicrobium</taxon>
    </lineage>
</organism>
<accession>A0A2P8H3C0</accession>
<dbReference type="InterPro" id="IPR011004">
    <property type="entry name" value="Trimer_LpxA-like_sf"/>
</dbReference>
<dbReference type="SUPFAM" id="SSF51161">
    <property type="entry name" value="Trimeric LpxA-like enzymes"/>
    <property type="match status" value="1"/>
</dbReference>
<dbReference type="PANTHER" id="PTHR23416:SF78">
    <property type="entry name" value="LIPOPOLYSACCHARIDE BIOSYNTHESIS O-ACETYL TRANSFERASE WBBJ-RELATED"/>
    <property type="match status" value="1"/>
</dbReference>
<dbReference type="Pfam" id="PF00132">
    <property type="entry name" value="Hexapep"/>
    <property type="match status" value="1"/>
</dbReference>
<dbReference type="PANTHER" id="PTHR23416">
    <property type="entry name" value="SIALIC ACID SYNTHASE-RELATED"/>
    <property type="match status" value="1"/>
</dbReference>
<dbReference type="InterPro" id="IPR051159">
    <property type="entry name" value="Hexapeptide_acetyltransf"/>
</dbReference>
<evidence type="ECO:0000313" key="3">
    <source>
        <dbReference type="EMBL" id="PSL40703.1"/>
    </source>
</evidence>
<dbReference type="Gene3D" id="2.160.10.10">
    <property type="entry name" value="Hexapeptide repeat proteins"/>
    <property type="match status" value="1"/>
</dbReference>
<dbReference type="InterPro" id="IPR001451">
    <property type="entry name" value="Hexapep"/>
</dbReference>
<keyword evidence="2" id="KW-0677">Repeat</keyword>
<dbReference type="InterPro" id="IPR018357">
    <property type="entry name" value="Hexapep_transf_CS"/>
</dbReference>
<evidence type="ECO:0000313" key="4">
    <source>
        <dbReference type="Proteomes" id="UP000242682"/>
    </source>
</evidence>
<dbReference type="EMBL" id="PYAT01000004">
    <property type="protein sequence ID" value="PSL40703.1"/>
    <property type="molecule type" value="Genomic_DNA"/>
</dbReference>
<dbReference type="Proteomes" id="UP000242682">
    <property type="component" value="Unassembled WGS sequence"/>
</dbReference>
<sequence length="206" mass="22943">MKNKKLERIKKLSKINLLKTFGMILKGYKIIVYPNTNVYIHKSAKIDINGSLELGKTWEKGANYKSSIILRENAKLIINGNFKVYCGTTITVNNNASLILNNGFINKGSSIHVFEQVKIGNNVIIAEEVMIRDSDNHKIGYKEVTLPIEIEEKVWIGTRATILKGVKIGKGSVIAACSLINKDVPSYSLVAGVPARVINDNIEWEQ</sequence>
<dbReference type="PROSITE" id="PS00101">
    <property type="entry name" value="HEXAPEP_TRANSFERASES"/>
    <property type="match status" value="1"/>
</dbReference>
<gene>
    <name evidence="3" type="ORF">B0H99_104165</name>
</gene>
<proteinExistence type="predicted"/>
<protein>
    <submittedName>
        <fullName evidence="3">Maltose O-acetyltransferase</fullName>
    </submittedName>
</protein>
<dbReference type="AlphaFoldDB" id="A0A2P8H3C0"/>
<keyword evidence="4" id="KW-1185">Reference proteome</keyword>
<dbReference type="CDD" id="cd04647">
    <property type="entry name" value="LbH_MAT_like"/>
    <property type="match status" value="1"/>
</dbReference>
<dbReference type="RefSeq" id="WP_181313598.1">
    <property type="nucleotide sequence ID" value="NZ_PYAT01000004.1"/>
</dbReference>
<evidence type="ECO:0000256" key="1">
    <source>
        <dbReference type="ARBA" id="ARBA00022679"/>
    </source>
</evidence>